<feature type="region of interest" description="Disordered" evidence="1">
    <location>
        <begin position="1"/>
        <end position="71"/>
    </location>
</feature>
<gene>
    <name evidence="2" type="ORF">THAPSDRAFT_25860</name>
</gene>
<dbReference type="OMA" id="HEYTAWS"/>
<dbReference type="eggNOG" id="ENOG502QX31">
    <property type="taxonomic scope" value="Eukaryota"/>
</dbReference>
<feature type="region of interest" description="Disordered" evidence="1">
    <location>
        <begin position="620"/>
        <end position="663"/>
    </location>
</feature>
<dbReference type="Proteomes" id="UP000001449">
    <property type="component" value="Chromosome 23"/>
</dbReference>
<dbReference type="EMBL" id="CM000654">
    <property type="protein sequence ID" value="EED87474.1"/>
    <property type="molecule type" value="Genomic_DNA"/>
</dbReference>
<dbReference type="HOGENOM" id="CLU_414220_0_0_1"/>
<organism evidence="2 3">
    <name type="scientific">Thalassiosira pseudonana</name>
    <name type="common">Marine diatom</name>
    <name type="synonym">Cyclotella nana</name>
    <dbReference type="NCBI Taxonomy" id="35128"/>
    <lineage>
        <taxon>Eukaryota</taxon>
        <taxon>Sar</taxon>
        <taxon>Stramenopiles</taxon>
        <taxon>Ochrophyta</taxon>
        <taxon>Bacillariophyta</taxon>
        <taxon>Coscinodiscophyceae</taxon>
        <taxon>Thalassiosirophycidae</taxon>
        <taxon>Thalassiosirales</taxon>
        <taxon>Thalassiosiraceae</taxon>
        <taxon>Thalassiosira</taxon>
    </lineage>
</organism>
<dbReference type="KEGG" id="tps:THAPSDRAFT_25860"/>
<feature type="region of interest" description="Disordered" evidence="1">
    <location>
        <begin position="323"/>
        <end position="346"/>
    </location>
</feature>
<feature type="compositionally biased region" description="Gly residues" evidence="1">
    <location>
        <begin position="58"/>
        <end position="67"/>
    </location>
</feature>
<feature type="compositionally biased region" description="Low complexity" evidence="1">
    <location>
        <begin position="11"/>
        <end position="28"/>
    </location>
</feature>
<feature type="region of interest" description="Disordered" evidence="1">
    <location>
        <begin position="398"/>
        <end position="429"/>
    </location>
</feature>
<dbReference type="AlphaFoldDB" id="B8CGD7"/>
<evidence type="ECO:0000313" key="2">
    <source>
        <dbReference type="EMBL" id="EED87474.1"/>
    </source>
</evidence>
<protein>
    <submittedName>
        <fullName evidence="2">Uncharacterized protein</fullName>
    </submittedName>
</protein>
<feature type="compositionally biased region" description="Polar residues" evidence="1">
    <location>
        <begin position="38"/>
        <end position="47"/>
    </location>
</feature>
<accession>B8CGD7</accession>
<reference evidence="2 3" key="1">
    <citation type="journal article" date="2004" name="Science">
        <title>The genome of the diatom Thalassiosira pseudonana: ecology, evolution, and metabolism.</title>
        <authorList>
            <person name="Armbrust E.V."/>
            <person name="Berges J.A."/>
            <person name="Bowler C."/>
            <person name="Green B.R."/>
            <person name="Martinez D."/>
            <person name="Putnam N.H."/>
            <person name="Zhou S."/>
            <person name="Allen A.E."/>
            <person name="Apt K.E."/>
            <person name="Bechner M."/>
            <person name="Brzezinski M.A."/>
            <person name="Chaal B.K."/>
            <person name="Chiovitti A."/>
            <person name="Davis A.K."/>
            <person name="Demarest M.S."/>
            <person name="Detter J.C."/>
            <person name="Glavina T."/>
            <person name="Goodstein D."/>
            <person name="Hadi M.Z."/>
            <person name="Hellsten U."/>
            <person name="Hildebrand M."/>
            <person name="Jenkins B.D."/>
            <person name="Jurka J."/>
            <person name="Kapitonov V.V."/>
            <person name="Kroger N."/>
            <person name="Lau W.W."/>
            <person name="Lane T.W."/>
            <person name="Larimer F.W."/>
            <person name="Lippmeier J.C."/>
            <person name="Lucas S."/>
            <person name="Medina M."/>
            <person name="Montsant A."/>
            <person name="Obornik M."/>
            <person name="Parker M.S."/>
            <person name="Palenik B."/>
            <person name="Pazour G.J."/>
            <person name="Richardson P.M."/>
            <person name="Rynearson T.A."/>
            <person name="Saito M.A."/>
            <person name="Schwartz D.C."/>
            <person name="Thamatrakoln K."/>
            <person name="Valentin K."/>
            <person name="Vardi A."/>
            <person name="Wilkerson F.P."/>
            <person name="Rokhsar D.S."/>
        </authorList>
    </citation>
    <scope>NUCLEOTIDE SEQUENCE [LARGE SCALE GENOMIC DNA]</scope>
    <source>
        <strain evidence="2 3">CCMP1335</strain>
    </source>
</reference>
<dbReference type="PaxDb" id="35128-Thaps25860"/>
<reference evidence="2 3" key="2">
    <citation type="journal article" date="2008" name="Nature">
        <title>The Phaeodactylum genome reveals the evolutionary history of diatom genomes.</title>
        <authorList>
            <person name="Bowler C."/>
            <person name="Allen A.E."/>
            <person name="Badger J.H."/>
            <person name="Grimwood J."/>
            <person name="Jabbari K."/>
            <person name="Kuo A."/>
            <person name="Maheswari U."/>
            <person name="Martens C."/>
            <person name="Maumus F."/>
            <person name="Otillar R.P."/>
            <person name="Rayko E."/>
            <person name="Salamov A."/>
            <person name="Vandepoele K."/>
            <person name="Beszteri B."/>
            <person name="Gruber A."/>
            <person name="Heijde M."/>
            <person name="Katinka M."/>
            <person name="Mock T."/>
            <person name="Valentin K."/>
            <person name="Verret F."/>
            <person name="Berges J.A."/>
            <person name="Brownlee C."/>
            <person name="Cadoret J.P."/>
            <person name="Chiovitti A."/>
            <person name="Choi C.J."/>
            <person name="Coesel S."/>
            <person name="De Martino A."/>
            <person name="Detter J.C."/>
            <person name="Durkin C."/>
            <person name="Falciatore A."/>
            <person name="Fournet J."/>
            <person name="Haruta M."/>
            <person name="Huysman M.J."/>
            <person name="Jenkins B.D."/>
            <person name="Jiroutova K."/>
            <person name="Jorgensen R.E."/>
            <person name="Joubert Y."/>
            <person name="Kaplan A."/>
            <person name="Kroger N."/>
            <person name="Kroth P.G."/>
            <person name="La Roche J."/>
            <person name="Lindquist E."/>
            <person name="Lommer M."/>
            <person name="Martin-Jezequel V."/>
            <person name="Lopez P.J."/>
            <person name="Lucas S."/>
            <person name="Mangogna M."/>
            <person name="McGinnis K."/>
            <person name="Medlin L.K."/>
            <person name="Montsant A."/>
            <person name="Oudot-Le Secq M.P."/>
            <person name="Napoli C."/>
            <person name="Obornik M."/>
            <person name="Parker M.S."/>
            <person name="Petit J.L."/>
            <person name="Porcel B.M."/>
            <person name="Poulsen N."/>
            <person name="Robison M."/>
            <person name="Rychlewski L."/>
            <person name="Rynearson T.A."/>
            <person name="Schmutz J."/>
            <person name="Shapiro H."/>
            <person name="Siaut M."/>
            <person name="Stanley M."/>
            <person name="Sussman M.R."/>
            <person name="Taylor A.R."/>
            <person name="Vardi A."/>
            <person name="von Dassow P."/>
            <person name="Vyverman W."/>
            <person name="Willis A."/>
            <person name="Wyrwicz L.S."/>
            <person name="Rokhsar D.S."/>
            <person name="Weissenbach J."/>
            <person name="Armbrust E.V."/>
            <person name="Green B.R."/>
            <person name="Van de Peer Y."/>
            <person name="Grigoriev I.V."/>
        </authorList>
    </citation>
    <scope>NUCLEOTIDE SEQUENCE [LARGE SCALE GENOMIC DNA]</scope>
    <source>
        <strain evidence="2 3">CCMP1335</strain>
    </source>
</reference>
<proteinExistence type="predicted"/>
<dbReference type="RefSeq" id="XP_002295170.1">
    <property type="nucleotide sequence ID" value="XM_002295134.1"/>
</dbReference>
<dbReference type="InParanoid" id="B8CGD7"/>
<keyword evidence="3" id="KW-1185">Reference proteome</keyword>
<evidence type="ECO:0000313" key="3">
    <source>
        <dbReference type="Proteomes" id="UP000001449"/>
    </source>
</evidence>
<sequence length="663" mass="74292">MQSARDSVSDLLQVKQEQQNQQQLQIHQNGGANISKDALNSSGSSGRPISFRLKQRGGVTGNNVDGGDGSHRQRRLQLAQHQHVDCTDDRGTYDDFCYEPIERGDDYDDDHWPLWEMTGDGDPWSVTATTNNNTNAASSKDFLDSFGNAYTDVNTCQPGDDTHSSIVECERIFTVPEVYNELTNLSASELRHDREDCSIFNCLAPWRQSSASFASSSHVSLPLEQSANGAFPGTINGRQNTHQRSNPKGVIRRTSMAVQLYLGMPASVRRSFTPSMYKVQLEDDEWGDAGDNTTGGGRKKRASIIGSDHHQIFTMDEDDVERIETSNDNNNNNNKQHQCNKEEESLRKFTPDEAIQVWFQREDFDHFKAEMTLLIQESEASRELAEIWLDASECERRRSSSELNGRDNSNNSNVGKGARGTAHHTKSRSWWHNYDHSRRGLERYASPGQARQILASYKVALQKVMDEQIRQRMLRFFCIPNAIDPERIAEVYHEYTAWSRDLALAAGASDADAVRTNFDDDNRKTREYYILKQVISSGYKVHKHMPQFMLPKCIQTKGFLDEKESLYCDDPELARGSKTFLDSIVRKKSQTGEAAREEMSNLHSGDLIGPVSPALAASLQVNEGGGDGVGGSATTGTMSPRHAKGPVKQKSLASKAKNYPFQQ</sequence>
<dbReference type="GeneID" id="7442666"/>
<evidence type="ECO:0000256" key="1">
    <source>
        <dbReference type="SAM" id="MobiDB-lite"/>
    </source>
</evidence>
<feature type="compositionally biased region" description="Gly residues" evidence="1">
    <location>
        <begin position="623"/>
        <end position="633"/>
    </location>
</feature>
<name>B8CGD7_THAPS</name>